<sequence>MMISKIPDWMITTKDFTHRMDFLRDCEQKSYGMLMNSFHDLENDFEDHFNSMGYKAWSIGPVSLWVNKDATHKADRYNINSGIDGAQGHEVIDWLNSKENNSVLYVGFGSLTKLPATQIDEIAHGLEASGHPFIWVVRKKDNVEYGEAFQEGFEERMKEIKRDYIIRGWAPQVLILDHPAIGGLVTHCGWNSVLEGVNAGLPMITWPMFAEQFYNEKLLIDVLRIGVAVGVKEWREWGEEGTAVVSRAQVEKAVRLLMGEGEEAAELRKRVRKLRDGAKKAVEIGGSSYNSLMALIDELKSLKINKGVQVV</sequence>
<dbReference type="Gene3D" id="3.40.50.2000">
    <property type="entry name" value="Glycogen Phosphorylase B"/>
    <property type="match status" value="2"/>
</dbReference>
<dbReference type="RefSeq" id="XP_060675164.1">
    <property type="nucleotide sequence ID" value="XM_060819181.1"/>
</dbReference>
<evidence type="ECO:0000256" key="4">
    <source>
        <dbReference type="RuleBase" id="RU003718"/>
    </source>
</evidence>
<dbReference type="Pfam" id="PF00201">
    <property type="entry name" value="UDPGT"/>
    <property type="match status" value="1"/>
</dbReference>
<proteinExistence type="inferred from homology"/>
<keyword evidence="2 4" id="KW-0328">Glycosyltransferase</keyword>
<evidence type="ECO:0000256" key="1">
    <source>
        <dbReference type="ARBA" id="ARBA00009995"/>
    </source>
</evidence>
<keyword evidence="5" id="KW-1185">Reference proteome</keyword>
<evidence type="ECO:0000256" key="2">
    <source>
        <dbReference type="ARBA" id="ARBA00022676"/>
    </source>
</evidence>
<evidence type="ECO:0000256" key="3">
    <source>
        <dbReference type="ARBA" id="ARBA00022679"/>
    </source>
</evidence>
<accession>A0ABM4AEJ8</accession>
<evidence type="ECO:0000313" key="6">
    <source>
        <dbReference type="RefSeq" id="XP_060675164.1"/>
    </source>
</evidence>
<evidence type="ECO:0000313" key="5">
    <source>
        <dbReference type="Proteomes" id="UP001652623"/>
    </source>
</evidence>
<dbReference type="Proteomes" id="UP001652623">
    <property type="component" value="Chromosome 7"/>
</dbReference>
<dbReference type="PANTHER" id="PTHR48047:SF182">
    <property type="entry name" value="GLYCOSYLTRANSFERASE"/>
    <property type="match status" value="1"/>
</dbReference>
<dbReference type="SUPFAM" id="SSF53756">
    <property type="entry name" value="UDP-Glycosyltransferase/glycogen phosphorylase"/>
    <property type="match status" value="1"/>
</dbReference>
<dbReference type="InterPro" id="IPR002213">
    <property type="entry name" value="UDP_glucos_trans"/>
</dbReference>
<name>A0ABM4AEJ8_ZIZJJ</name>
<dbReference type="PROSITE" id="PS00375">
    <property type="entry name" value="UDPGT"/>
    <property type="match status" value="1"/>
</dbReference>
<dbReference type="CDD" id="cd03784">
    <property type="entry name" value="GT1_Gtf-like"/>
    <property type="match status" value="1"/>
</dbReference>
<dbReference type="PANTHER" id="PTHR48047">
    <property type="entry name" value="GLYCOSYLTRANSFERASE"/>
    <property type="match status" value="1"/>
</dbReference>
<gene>
    <name evidence="6" type="primary">LOC125420282</name>
</gene>
<comment type="similarity">
    <text evidence="1 4">Belongs to the UDP-glycosyltransferase family.</text>
</comment>
<dbReference type="InterPro" id="IPR035595">
    <property type="entry name" value="UDP_glycos_trans_CS"/>
</dbReference>
<protein>
    <submittedName>
        <fullName evidence="6">Soyasapogenol B glucuronide galactosyltransferase-like</fullName>
    </submittedName>
</protein>
<keyword evidence="3 4" id="KW-0808">Transferase</keyword>
<organism evidence="5 6">
    <name type="scientific">Ziziphus jujuba</name>
    <name type="common">Chinese jujube</name>
    <name type="synonym">Ziziphus sativa</name>
    <dbReference type="NCBI Taxonomy" id="326968"/>
    <lineage>
        <taxon>Eukaryota</taxon>
        <taxon>Viridiplantae</taxon>
        <taxon>Streptophyta</taxon>
        <taxon>Embryophyta</taxon>
        <taxon>Tracheophyta</taxon>
        <taxon>Spermatophyta</taxon>
        <taxon>Magnoliopsida</taxon>
        <taxon>eudicotyledons</taxon>
        <taxon>Gunneridae</taxon>
        <taxon>Pentapetalae</taxon>
        <taxon>rosids</taxon>
        <taxon>fabids</taxon>
        <taxon>Rosales</taxon>
        <taxon>Rhamnaceae</taxon>
        <taxon>Paliureae</taxon>
        <taxon>Ziziphus</taxon>
    </lineage>
</organism>
<dbReference type="GeneID" id="125420282"/>
<reference evidence="6" key="1">
    <citation type="submission" date="2025-08" db="UniProtKB">
        <authorList>
            <consortium name="RefSeq"/>
        </authorList>
    </citation>
    <scope>IDENTIFICATION</scope>
    <source>
        <tissue evidence="6">Seedling</tissue>
    </source>
</reference>